<sequence length="235" mass="26199">MTTSSPKPRRARKVLRGFANALIIAGALLLLDAFLTLVWEEPVSSTYAHFQQNELSGELDRLEKIPLTPVERKAIVKLPDPKKKLAFAARSLSRHTDDGDAVGRLRIDRIGLNTVFLEGTDANDLRRGPGHYPSTVLPGQRGTVAIAGHRTTYGAPFRKVDKVRSGDDIVVTMPYGRFTYRVERTRIVQPTDVWVVDNRSFDRLVLTACHPLYSAAQRIVVFARLVKSDPRGSAR</sequence>
<keyword evidence="5" id="KW-1185">Reference proteome</keyword>
<dbReference type="InterPro" id="IPR005754">
    <property type="entry name" value="Sortase"/>
</dbReference>
<proteinExistence type="predicted"/>
<evidence type="ECO:0000313" key="4">
    <source>
        <dbReference type="EMBL" id="RKQ92500.1"/>
    </source>
</evidence>
<dbReference type="NCBIfam" id="TIGR01076">
    <property type="entry name" value="sortase_fam"/>
    <property type="match status" value="1"/>
</dbReference>
<evidence type="ECO:0000256" key="3">
    <source>
        <dbReference type="SAM" id="Phobius"/>
    </source>
</evidence>
<name>A0A660LF05_9ACTN</name>
<dbReference type="GO" id="GO:0016787">
    <property type="term" value="F:hydrolase activity"/>
    <property type="evidence" value="ECO:0007669"/>
    <property type="project" value="UniProtKB-KW"/>
</dbReference>
<dbReference type="Gene3D" id="2.40.260.10">
    <property type="entry name" value="Sortase"/>
    <property type="match status" value="1"/>
</dbReference>
<dbReference type="SUPFAM" id="SSF63817">
    <property type="entry name" value="Sortase"/>
    <property type="match status" value="1"/>
</dbReference>
<feature type="active site" description="Proton donor/acceptor" evidence="2">
    <location>
        <position position="149"/>
    </location>
</feature>
<keyword evidence="3" id="KW-0812">Transmembrane</keyword>
<keyword evidence="3" id="KW-1133">Transmembrane helix</keyword>
<dbReference type="AlphaFoldDB" id="A0A660LF05"/>
<gene>
    <name evidence="4" type="ORF">C8N24_2349</name>
</gene>
<accession>A0A660LF05</accession>
<feature type="transmembrane region" description="Helical" evidence="3">
    <location>
        <begin position="21"/>
        <end position="39"/>
    </location>
</feature>
<reference evidence="4 5" key="1">
    <citation type="submission" date="2018-10" db="EMBL/GenBank/DDBJ databases">
        <title>Genomic Encyclopedia of Archaeal and Bacterial Type Strains, Phase II (KMG-II): from individual species to whole genera.</title>
        <authorList>
            <person name="Goeker M."/>
        </authorList>
    </citation>
    <scope>NUCLEOTIDE SEQUENCE [LARGE SCALE GENOMIC DNA]</scope>
    <source>
        <strain evidence="4 5">DSM 14954</strain>
    </source>
</reference>
<dbReference type="EMBL" id="RBIL01000001">
    <property type="protein sequence ID" value="RKQ92500.1"/>
    <property type="molecule type" value="Genomic_DNA"/>
</dbReference>
<evidence type="ECO:0000256" key="1">
    <source>
        <dbReference type="ARBA" id="ARBA00022801"/>
    </source>
</evidence>
<protein>
    <submittedName>
        <fullName evidence="4">Sortase A</fullName>
    </submittedName>
</protein>
<keyword evidence="3" id="KW-0472">Membrane</keyword>
<evidence type="ECO:0000313" key="5">
    <source>
        <dbReference type="Proteomes" id="UP000278962"/>
    </source>
</evidence>
<organism evidence="4 5">
    <name type="scientific">Solirubrobacter pauli</name>
    <dbReference type="NCBI Taxonomy" id="166793"/>
    <lineage>
        <taxon>Bacteria</taxon>
        <taxon>Bacillati</taxon>
        <taxon>Actinomycetota</taxon>
        <taxon>Thermoleophilia</taxon>
        <taxon>Solirubrobacterales</taxon>
        <taxon>Solirubrobacteraceae</taxon>
        <taxon>Solirubrobacter</taxon>
    </lineage>
</organism>
<dbReference type="RefSeq" id="WP_121250192.1">
    <property type="nucleotide sequence ID" value="NZ_RBIL01000001.1"/>
</dbReference>
<dbReference type="Proteomes" id="UP000278962">
    <property type="component" value="Unassembled WGS sequence"/>
</dbReference>
<dbReference type="OrthoDB" id="5242879at2"/>
<dbReference type="CDD" id="cd05830">
    <property type="entry name" value="Sortase_E"/>
    <property type="match status" value="1"/>
</dbReference>
<feature type="active site" description="Acyl-thioester intermediate" evidence="2">
    <location>
        <position position="209"/>
    </location>
</feature>
<dbReference type="InterPro" id="IPR042003">
    <property type="entry name" value="Sortase_E"/>
</dbReference>
<evidence type="ECO:0000256" key="2">
    <source>
        <dbReference type="PIRSR" id="PIRSR605754-1"/>
    </source>
</evidence>
<dbReference type="Pfam" id="PF04203">
    <property type="entry name" value="Sortase"/>
    <property type="match status" value="1"/>
</dbReference>
<dbReference type="InterPro" id="IPR023365">
    <property type="entry name" value="Sortase_dom-sf"/>
</dbReference>
<keyword evidence="1" id="KW-0378">Hydrolase</keyword>
<comment type="caution">
    <text evidence="4">The sequence shown here is derived from an EMBL/GenBank/DDBJ whole genome shotgun (WGS) entry which is preliminary data.</text>
</comment>